<feature type="compositionally biased region" description="Polar residues" evidence="2">
    <location>
        <begin position="1"/>
        <end position="23"/>
    </location>
</feature>
<feature type="region of interest" description="Disordered" evidence="2">
    <location>
        <begin position="512"/>
        <end position="535"/>
    </location>
</feature>
<feature type="coiled-coil region" evidence="1">
    <location>
        <begin position="106"/>
        <end position="299"/>
    </location>
</feature>
<evidence type="ECO:0000256" key="1">
    <source>
        <dbReference type="SAM" id="Coils"/>
    </source>
</evidence>
<dbReference type="EMBL" id="JAIFTH010000157">
    <property type="protein sequence ID" value="KAG9510391.1"/>
    <property type="molecule type" value="Genomic_DNA"/>
</dbReference>
<feature type="compositionally biased region" description="Polar residues" evidence="2">
    <location>
        <begin position="591"/>
        <end position="602"/>
    </location>
</feature>
<evidence type="ECO:0000313" key="4">
    <source>
        <dbReference type="Proteomes" id="UP000825002"/>
    </source>
</evidence>
<feature type="compositionally biased region" description="Low complexity" evidence="2">
    <location>
        <begin position="72"/>
        <end position="91"/>
    </location>
</feature>
<sequence length="713" mass="80268">MASTVLSNTTEVKLANNSTNSNREVNRSKLEFDNAQQAQNSLGETNTSETSSDDELSSSCGRFRDRASSGASEINSVSTNNNSSSSSMLSSVKADTMHNNSSSRDCAHHLRELNDLKQKVRRLHEELDDKDEIIVEFKDMLEQSKEQCDDLKKDNIRLLQDARHAQTLRDENDILQEKLLRQQQLETDIERYKERIKELEYYRLRVTELDEDCDKLNETRIELNASLNETREKLQRIPELEAEINKWRTYGEQLNQEKETLQARVIELVNNEEKISVDAKRAQDELMRLRAELKQMQDSETLTSSLAPTHLLSSESNDLTANQNDTQEKCQDQSQSLLMVEFQRDQKYLDLTHTNDELTASVSNLKDSNRRLEEEVSKLKLYLVSSKQIVKELRQDLTSEKSITEKLNRQLQEFEKTIKSLYCNKAAKETKSTEKSEVSIQAAIGPELSLSKTINENESSDLTSVSDKEPQQQKQMKINELSRDTNENNTVSQVTEIVNDQQLEQTNKPACDEADVNDTHLNSSNTPVRNNDPRDVTVEVIDSKDISSSELALNGDGKSVKRNERHGTSHEPVDNSGCTPSERQDSDTKIDQTPTDSNKTQPTKSSDDDNKSTCSSSSSNSSLDSVETGSNELRQPASPQHDVTKRRTSLPARNSLLNSSASGAKMALASPFVRNACPTRSINVGHLHSYRTARQATVHASAALTNDKHPSGN</sequence>
<evidence type="ECO:0000313" key="3">
    <source>
        <dbReference type="EMBL" id="KAG9510391.1"/>
    </source>
</evidence>
<organism evidence="3 4">
    <name type="scientific">Fragariocoptes setiger</name>
    <dbReference type="NCBI Taxonomy" id="1670756"/>
    <lineage>
        <taxon>Eukaryota</taxon>
        <taxon>Metazoa</taxon>
        <taxon>Ecdysozoa</taxon>
        <taxon>Arthropoda</taxon>
        <taxon>Chelicerata</taxon>
        <taxon>Arachnida</taxon>
        <taxon>Acari</taxon>
        <taxon>Acariformes</taxon>
        <taxon>Trombidiformes</taxon>
        <taxon>Prostigmata</taxon>
        <taxon>Eupodina</taxon>
        <taxon>Eriophyoidea</taxon>
        <taxon>Phytoptidae</taxon>
        <taxon>Fragariocoptes</taxon>
    </lineage>
</organism>
<feature type="region of interest" description="Disordered" evidence="2">
    <location>
        <begin position="1"/>
        <end position="25"/>
    </location>
</feature>
<keyword evidence="4" id="KW-1185">Reference proteome</keyword>
<feature type="compositionally biased region" description="Basic and acidic residues" evidence="2">
    <location>
        <begin position="558"/>
        <end position="573"/>
    </location>
</feature>
<dbReference type="Proteomes" id="UP000825002">
    <property type="component" value="Unassembled WGS sequence"/>
</dbReference>
<accession>A0ABQ7SAH5</accession>
<reference evidence="3 4" key="1">
    <citation type="submission" date="2020-10" db="EMBL/GenBank/DDBJ databases">
        <authorList>
            <person name="Klimov P.B."/>
            <person name="Dyachkov S.M."/>
            <person name="Chetverikov P.E."/>
        </authorList>
    </citation>
    <scope>NUCLEOTIDE SEQUENCE [LARGE SCALE GENOMIC DNA]</scope>
    <source>
        <strain evidence="3">BMOC 18-1129-001#AD2665</strain>
        <tissue evidence="3">Entire mites</tissue>
    </source>
</reference>
<feature type="region of interest" description="Disordered" evidence="2">
    <location>
        <begin position="458"/>
        <end position="488"/>
    </location>
</feature>
<comment type="caution">
    <text evidence="3">The sequence shown here is derived from an EMBL/GenBank/DDBJ whole genome shotgun (WGS) entry which is preliminary data.</text>
</comment>
<feature type="non-terminal residue" evidence="3">
    <location>
        <position position="713"/>
    </location>
</feature>
<feature type="coiled-coil region" evidence="1">
    <location>
        <begin position="355"/>
        <end position="424"/>
    </location>
</feature>
<feature type="compositionally biased region" description="Polar residues" evidence="2">
    <location>
        <begin position="519"/>
        <end position="529"/>
    </location>
</feature>
<proteinExistence type="predicted"/>
<protein>
    <submittedName>
        <fullName evidence="3">Girdin</fullName>
    </submittedName>
</protein>
<dbReference type="PANTHER" id="PTHR18947:SF28">
    <property type="entry name" value="GIRDIN, ISOFORM A"/>
    <property type="match status" value="1"/>
</dbReference>
<feature type="region of interest" description="Disordered" evidence="2">
    <location>
        <begin position="548"/>
        <end position="654"/>
    </location>
</feature>
<evidence type="ECO:0000256" key="2">
    <source>
        <dbReference type="SAM" id="MobiDB-lite"/>
    </source>
</evidence>
<dbReference type="PANTHER" id="PTHR18947">
    <property type="entry name" value="HOOK PROTEINS"/>
    <property type="match status" value="1"/>
</dbReference>
<feature type="compositionally biased region" description="Low complexity" evidence="2">
    <location>
        <begin position="612"/>
        <end position="625"/>
    </location>
</feature>
<gene>
    <name evidence="3" type="primary">Ccdc88a</name>
    <name evidence="3" type="ORF">GZH46_01066</name>
</gene>
<feature type="region of interest" description="Disordered" evidence="2">
    <location>
        <begin position="38"/>
        <end position="105"/>
    </location>
</feature>
<keyword evidence="1" id="KW-0175">Coiled coil</keyword>
<name>A0ABQ7SAH5_9ACAR</name>